<proteinExistence type="predicted"/>
<dbReference type="OrthoDB" id="9800461at2"/>
<sequence length="135" mass="15985">MKNLFQKLKLENQKEILVLNEPKGFSKQLAELVDIEIYESLVQVNKVEFALVFVTTVKEFEKQMLTLGPKLKDDVVLWIAHPRTVSEKYTTDITDHYDWAPLTRNAYDSVETLTINKDWEALRFRKFEYLRSTEK</sequence>
<dbReference type="AlphaFoldDB" id="A0A1K1LV77"/>
<accession>A0A1K1LV77</accession>
<evidence type="ECO:0000313" key="2">
    <source>
        <dbReference type="Proteomes" id="UP000182248"/>
    </source>
</evidence>
<evidence type="ECO:0000313" key="1">
    <source>
        <dbReference type="EMBL" id="SFW14809.1"/>
    </source>
</evidence>
<dbReference type="EMBL" id="FPJE01000001">
    <property type="protein sequence ID" value="SFW14809.1"/>
    <property type="molecule type" value="Genomic_DNA"/>
</dbReference>
<dbReference type="Proteomes" id="UP000182248">
    <property type="component" value="Unassembled WGS sequence"/>
</dbReference>
<dbReference type="RefSeq" id="WP_072315498.1">
    <property type="nucleotide sequence ID" value="NZ_FPJE01000001.1"/>
</dbReference>
<evidence type="ECO:0008006" key="3">
    <source>
        <dbReference type="Google" id="ProtNLM"/>
    </source>
</evidence>
<organism evidence="1 2">
    <name type="scientific">Sinomicrobium oceani</name>
    <dbReference type="NCBI Taxonomy" id="1150368"/>
    <lineage>
        <taxon>Bacteria</taxon>
        <taxon>Pseudomonadati</taxon>
        <taxon>Bacteroidota</taxon>
        <taxon>Flavobacteriia</taxon>
        <taxon>Flavobacteriales</taxon>
        <taxon>Flavobacteriaceae</taxon>
        <taxon>Sinomicrobium</taxon>
    </lineage>
</organism>
<dbReference type="STRING" id="1150368.SAMN02927921_00273"/>
<protein>
    <recommendedName>
        <fullName evidence="3">DUF3052 domain-containing protein</fullName>
    </recommendedName>
</protein>
<gene>
    <name evidence="1" type="ORF">SAMN02927921_00273</name>
</gene>
<reference evidence="1 2" key="1">
    <citation type="submission" date="2016-11" db="EMBL/GenBank/DDBJ databases">
        <authorList>
            <person name="Jaros S."/>
            <person name="Januszkiewicz K."/>
            <person name="Wedrychowicz H."/>
        </authorList>
    </citation>
    <scope>NUCLEOTIDE SEQUENCE [LARGE SCALE GENOMIC DNA]</scope>
    <source>
        <strain evidence="1 2">CGMCC 1.12145</strain>
    </source>
</reference>
<keyword evidence="2" id="KW-1185">Reference proteome</keyword>
<name>A0A1K1LV77_9FLAO</name>